<dbReference type="Proteomes" id="UP000878956">
    <property type="component" value="Unassembled WGS sequence"/>
</dbReference>
<evidence type="ECO:0000313" key="1">
    <source>
        <dbReference type="EMBL" id="HBH1544205.1"/>
    </source>
</evidence>
<dbReference type="Pfam" id="PF11236">
    <property type="entry name" value="DUF3037"/>
    <property type="match status" value="1"/>
</dbReference>
<organism evidence="1 2">
    <name type="scientific">Clostridioides difficile</name>
    <name type="common">Peptoclostridium difficile</name>
    <dbReference type="NCBI Taxonomy" id="1496"/>
    <lineage>
        <taxon>Bacteria</taxon>
        <taxon>Bacillati</taxon>
        <taxon>Bacillota</taxon>
        <taxon>Clostridia</taxon>
        <taxon>Peptostreptococcales</taxon>
        <taxon>Peptostreptococcaceae</taxon>
        <taxon>Clostridioides</taxon>
    </lineage>
</organism>
<name>A0AAN5VPU2_CLODI</name>
<comment type="caution">
    <text evidence="1">The sequence shown here is derived from an EMBL/GenBank/DDBJ whole genome shotgun (WGS) entry which is preliminary data.</text>
</comment>
<proteinExistence type="predicted"/>
<dbReference type="AlphaFoldDB" id="A0AAN5VPU2"/>
<protein>
    <submittedName>
        <fullName evidence="1">DUF3037 domain-containing protein</fullName>
    </submittedName>
</protein>
<dbReference type="InterPro" id="IPR021398">
    <property type="entry name" value="DUF3037"/>
</dbReference>
<gene>
    <name evidence="1" type="ORF">KRM00_003749</name>
</gene>
<reference evidence="1" key="2">
    <citation type="submission" date="2021-06" db="EMBL/GenBank/DDBJ databases">
        <authorList>
            <consortium name="NCBI Pathogen Detection Project"/>
        </authorList>
    </citation>
    <scope>NUCLEOTIDE SEQUENCE</scope>
    <source>
        <strain evidence="1">HN1000</strain>
    </source>
</reference>
<evidence type="ECO:0000313" key="2">
    <source>
        <dbReference type="Proteomes" id="UP000878956"/>
    </source>
</evidence>
<dbReference type="EMBL" id="DAEPXK010000065">
    <property type="protein sequence ID" value="HBH1544205.1"/>
    <property type="molecule type" value="Genomic_DNA"/>
</dbReference>
<accession>A0AAN5VPU2</accession>
<sequence>MINVQYSIFCYYPSVESKDSIALGILFYDKTNNICEFKTIKKLQKLKSFNDELDIDIVKLQLEAIKEEIQESVLRGNFDIKDYTKFYINELKFTEVVCMEINEEFQDFIDSCTKQYMPVIFD</sequence>
<reference evidence="1" key="1">
    <citation type="journal article" date="2018" name="Genome Biol.">
        <title>SKESA: strategic k-mer extension for scrupulous assemblies.</title>
        <authorList>
            <person name="Souvorov A."/>
            <person name="Agarwala R."/>
            <person name="Lipman D.J."/>
        </authorList>
    </citation>
    <scope>NUCLEOTIDE SEQUENCE</scope>
    <source>
        <strain evidence="1">HN1000</strain>
    </source>
</reference>